<dbReference type="AlphaFoldDB" id="A0A235BYW2"/>
<dbReference type="Proteomes" id="UP000215215">
    <property type="component" value="Unassembled WGS sequence"/>
</dbReference>
<protein>
    <recommendedName>
        <fullName evidence="3">FlgD Ig-like domain-containing protein</fullName>
    </recommendedName>
</protein>
<gene>
    <name evidence="1" type="ORF">CH333_02795</name>
</gene>
<accession>A0A235BYW2</accession>
<evidence type="ECO:0008006" key="3">
    <source>
        <dbReference type="Google" id="ProtNLM"/>
    </source>
</evidence>
<reference evidence="1 2" key="1">
    <citation type="submission" date="2017-07" db="EMBL/GenBank/DDBJ databases">
        <title>Recovery of genomes from metagenomes via a dereplication, aggregation, and scoring strategy.</title>
        <authorList>
            <person name="Sieber C.M."/>
            <person name="Probst A.J."/>
            <person name="Sharrar A."/>
            <person name="Thomas B.C."/>
            <person name="Hess M."/>
            <person name="Tringe S.G."/>
            <person name="Banfield J.F."/>
        </authorList>
    </citation>
    <scope>NUCLEOTIDE SEQUENCE [LARGE SCALE GENOMIC DNA]</scope>
    <source>
        <strain evidence="1">JGI_Cruoil_03_44_89</strain>
    </source>
</reference>
<name>A0A235BYW2_UNCW3</name>
<organism evidence="1 2">
    <name type="scientific">candidate division WOR-3 bacterium JGI_Cruoil_03_44_89</name>
    <dbReference type="NCBI Taxonomy" id="1973748"/>
    <lineage>
        <taxon>Bacteria</taxon>
        <taxon>Bacteria division WOR-3</taxon>
    </lineage>
</organism>
<evidence type="ECO:0000313" key="1">
    <source>
        <dbReference type="EMBL" id="OYD16735.1"/>
    </source>
</evidence>
<proteinExistence type="predicted"/>
<dbReference type="InterPro" id="IPR026444">
    <property type="entry name" value="Secre_tail"/>
</dbReference>
<dbReference type="Gene3D" id="2.60.40.4070">
    <property type="match status" value="1"/>
</dbReference>
<comment type="caution">
    <text evidence="1">The sequence shown here is derived from an EMBL/GenBank/DDBJ whole genome shotgun (WGS) entry which is preliminary data.</text>
</comment>
<evidence type="ECO:0000313" key="2">
    <source>
        <dbReference type="Proteomes" id="UP000215215"/>
    </source>
</evidence>
<sequence>MKDSNGDNETSPTVRVYDLTGRLVRVFSGNDKVLFWNGMDDNGREVSSGVYYFEVNGGMRKKIIYVR</sequence>
<dbReference type="EMBL" id="NOZQ01000053">
    <property type="protein sequence ID" value="OYD16735.1"/>
    <property type="molecule type" value="Genomic_DNA"/>
</dbReference>
<dbReference type="NCBIfam" id="TIGR04183">
    <property type="entry name" value="Por_Secre_tail"/>
    <property type="match status" value="1"/>
</dbReference>